<protein>
    <submittedName>
        <fullName evidence="1">Oidioi.mRNA.OKI2018_I69.PAR.g8711.t1.cds</fullName>
    </submittedName>
</protein>
<reference evidence="1 2" key="1">
    <citation type="submission" date="2021-04" db="EMBL/GenBank/DDBJ databases">
        <authorList>
            <person name="Bliznina A."/>
        </authorList>
    </citation>
    <scope>NUCLEOTIDE SEQUENCE [LARGE SCALE GENOMIC DNA]</scope>
</reference>
<evidence type="ECO:0000313" key="2">
    <source>
        <dbReference type="Proteomes" id="UP001158576"/>
    </source>
</evidence>
<sequence>MALYEDKAMIIGATRSNQVETLASSGWQESVSHLREIAAHTCISVHNGVLTIGGYLYDGPQMGNTKNVYLLREGQWSHVGALIHPNNRGTSIHFGEFFLVFGGYAPNYVT</sequence>
<dbReference type="InterPro" id="IPR015915">
    <property type="entry name" value="Kelch-typ_b-propeller"/>
</dbReference>
<dbReference type="Proteomes" id="UP001158576">
    <property type="component" value="Chromosome PAR"/>
</dbReference>
<name>A0ABN7RKN2_OIKDI</name>
<accession>A0ABN7RKN2</accession>
<keyword evidence="2" id="KW-1185">Reference proteome</keyword>
<organism evidence="1 2">
    <name type="scientific">Oikopleura dioica</name>
    <name type="common">Tunicate</name>
    <dbReference type="NCBI Taxonomy" id="34765"/>
    <lineage>
        <taxon>Eukaryota</taxon>
        <taxon>Metazoa</taxon>
        <taxon>Chordata</taxon>
        <taxon>Tunicata</taxon>
        <taxon>Appendicularia</taxon>
        <taxon>Copelata</taxon>
        <taxon>Oikopleuridae</taxon>
        <taxon>Oikopleura</taxon>
    </lineage>
</organism>
<evidence type="ECO:0000313" key="1">
    <source>
        <dbReference type="EMBL" id="CAG5077425.1"/>
    </source>
</evidence>
<dbReference type="Gene3D" id="2.120.10.80">
    <property type="entry name" value="Kelch-type beta propeller"/>
    <property type="match status" value="1"/>
</dbReference>
<proteinExistence type="predicted"/>
<gene>
    <name evidence="1" type="ORF">OKIOD_LOCUS269</name>
</gene>
<dbReference type="EMBL" id="OU015568">
    <property type="protein sequence ID" value="CAG5077425.1"/>
    <property type="molecule type" value="Genomic_DNA"/>
</dbReference>
<dbReference type="SUPFAM" id="SSF117281">
    <property type="entry name" value="Kelch motif"/>
    <property type="match status" value="1"/>
</dbReference>